<keyword evidence="1" id="KW-0812">Transmembrane</keyword>
<feature type="transmembrane region" description="Helical" evidence="1">
    <location>
        <begin position="44"/>
        <end position="66"/>
    </location>
</feature>
<protein>
    <submittedName>
        <fullName evidence="2">Uncharacterized protein</fullName>
    </submittedName>
</protein>
<keyword evidence="1" id="KW-0472">Membrane</keyword>
<evidence type="ECO:0000256" key="1">
    <source>
        <dbReference type="SAM" id="Phobius"/>
    </source>
</evidence>
<sequence>MSDEHEVVMLRRQLSAATQGIVASPTLPERAAVAARSRRRRVRLAGAGFAVLAVTAVAVGAAALPFDRSADSGPATEVRDCPAEVPMASNPGLSEEAMLPARPGGVLACRYVLNLEQAVPSHVLAGFRVLDGQDAAAEATAINSGSVLERPRRCPQEPVVEVLFFRNAAGHEAVVVKAGCAGTTDGRRVVDPSPLRWLVQP</sequence>
<dbReference type="EMBL" id="JBEZFP010000254">
    <property type="protein sequence ID" value="MEU8140160.1"/>
    <property type="molecule type" value="Genomic_DNA"/>
</dbReference>
<dbReference type="Proteomes" id="UP001551482">
    <property type="component" value="Unassembled WGS sequence"/>
</dbReference>
<name>A0ABV3DWN3_9ACTN</name>
<evidence type="ECO:0000313" key="2">
    <source>
        <dbReference type="EMBL" id="MEU8140160.1"/>
    </source>
</evidence>
<reference evidence="2 3" key="1">
    <citation type="submission" date="2024-06" db="EMBL/GenBank/DDBJ databases">
        <title>The Natural Products Discovery Center: Release of the First 8490 Sequenced Strains for Exploring Actinobacteria Biosynthetic Diversity.</title>
        <authorList>
            <person name="Kalkreuter E."/>
            <person name="Kautsar S.A."/>
            <person name="Yang D."/>
            <person name="Bader C.D."/>
            <person name="Teijaro C.N."/>
            <person name="Fluegel L."/>
            <person name="Davis C.M."/>
            <person name="Simpson J.R."/>
            <person name="Lauterbach L."/>
            <person name="Steele A.D."/>
            <person name="Gui C."/>
            <person name="Meng S."/>
            <person name="Li G."/>
            <person name="Viehrig K."/>
            <person name="Ye F."/>
            <person name="Su P."/>
            <person name="Kiefer A.F."/>
            <person name="Nichols A."/>
            <person name="Cepeda A.J."/>
            <person name="Yan W."/>
            <person name="Fan B."/>
            <person name="Jiang Y."/>
            <person name="Adhikari A."/>
            <person name="Zheng C.-J."/>
            <person name="Schuster L."/>
            <person name="Cowan T.M."/>
            <person name="Smanski M.J."/>
            <person name="Chevrette M.G."/>
            <person name="De Carvalho L.P.S."/>
            <person name="Shen B."/>
        </authorList>
    </citation>
    <scope>NUCLEOTIDE SEQUENCE [LARGE SCALE GENOMIC DNA]</scope>
    <source>
        <strain evidence="2 3">NPDC048946</strain>
    </source>
</reference>
<keyword evidence="3" id="KW-1185">Reference proteome</keyword>
<proteinExistence type="predicted"/>
<dbReference type="RefSeq" id="WP_358365039.1">
    <property type="nucleotide sequence ID" value="NZ_JBEZFP010000254.1"/>
</dbReference>
<gene>
    <name evidence="2" type="ORF">AB0C36_42585</name>
</gene>
<accession>A0ABV3DWN3</accession>
<organism evidence="2 3">
    <name type="scientific">Streptodolium elevatio</name>
    <dbReference type="NCBI Taxonomy" id="3157996"/>
    <lineage>
        <taxon>Bacteria</taxon>
        <taxon>Bacillati</taxon>
        <taxon>Actinomycetota</taxon>
        <taxon>Actinomycetes</taxon>
        <taxon>Kitasatosporales</taxon>
        <taxon>Streptomycetaceae</taxon>
        <taxon>Streptodolium</taxon>
    </lineage>
</organism>
<evidence type="ECO:0000313" key="3">
    <source>
        <dbReference type="Proteomes" id="UP001551482"/>
    </source>
</evidence>
<comment type="caution">
    <text evidence="2">The sequence shown here is derived from an EMBL/GenBank/DDBJ whole genome shotgun (WGS) entry which is preliminary data.</text>
</comment>
<keyword evidence="1" id="KW-1133">Transmembrane helix</keyword>